<proteinExistence type="predicted"/>
<name>A0A914PKW9_9BILA</name>
<protein>
    <submittedName>
        <fullName evidence="2">Uncharacterized protein</fullName>
    </submittedName>
</protein>
<dbReference type="Proteomes" id="UP000887578">
    <property type="component" value="Unplaced"/>
</dbReference>
<reference evidence="2" key="1">
    <citation type="submission" date="2022-11" db="UniProtKB">
        <authorList>
            <consortium name="WormBaseParasite"/>
        </authorList>
    </citation>
    <scope>IDENTIFICATION</scope>
</reference>
<accession>A0A914PKW9</accession>
<dbReference type="AlphaFoldDB" id="A0A914PKW9"/>
<keyword evidence="1" id="KW-1185">Reference proteome</keyword>
<organism evidence="1 2">
    <name type="scientific">Panagrolaimus davidi</name>
    <dbReference type="NCBI Taxonomy" id="227884"/>
    <lineage>
        <taxon>Eukaryota</taxon>
        <taxon>Metazoa</taxon>
        <taxon>Ecdysozoa</taxon>
        <taxon>Nematoda</taxon>
        <taxon>Chromadorea</taxon>
        <taxon>Rhabditida</taxon>
        <taxon>Tylenchina</taxon>
        <taxon>Panagrolaimomorpha</taxon>
        <taxon>Panagrolaimoidea</taxon>
        <taxon>Panagrolaimidae</taxon>
        <taxon>Panagrolaimus</taxon>
    </lineage>
</organism>
<evidence type="ECO:0000313" key="2">
    <source>
        <dbReference type="WBParaSite" id="PDA_v2.g18593.t1"/>
    </source>
</evidence>
<sequence>MPCDGEVDNGDNECFQAITQQFPNIRQQDVLNAPGETIPCKLVAITKGMCPNSKKPADAMAAFVNILTTFESNLPYNPIEKCT</sequence>
<evidence type="ECO:0000313" key="1">
    <source>
        <dbReference type="Proteomes" id="UP000887578"/>
    </source>
</evidence>
<dbReference type="WBParaSite" id="PDA_v2.g18593.t1">
    <property type="protein sequence ID" value="PDA_v2.g18593.t1"/>
    <property type="gene ID" value="PDA_v2.g18593"/>
</dbReference>